<dbReference type="Proteomes" id="UP001224890">
    <property type="component" value="Unassembled WGS sequence"/>
</dbReference>
<feature type="region of interest" description="Disordered" evidence="1">
    <location>
        <begin position="134"/>
        <end position="239"/>
    </location>
</feature>
<comment type="caution">
    <text evidence="2">The sequence shown here is derived from an EMBL/GenBank/DDBJ whole genome shotgun (WGS) entry which is preliminary data.</text>
</comment>
<feature type="compositionally biased region" description="Low complexity" evidence="1">
    <location>
        <begin position="178"/>
        <end position="203"/>
    </location>
</feature>
<protein>
    <recommendedName>
        <fullName evidence="4">Replicase polyprotein 1a</fullName>
    </recommendedName>
</protein>
<feature type="compositionally biased region" description="Low complexity" evidence="1">
    <location>
        <begin position="212"/>
        <end position="228"/>
    </location>
</feature>
<proteinExistence type="predicted"/>
<dbReference type="AlphaFoldDB" id="A0AAJ0ATI5"/>
<evidence type="ECO:0000313" key="2">
    <source>
        <dbReference type="EMBL" id="KAK1688565.1"/>
    </source>
</evidence>
<evidence type="ECO:0000256" key="1">
    <source>
        <dbReference type="SAM" id="MobiDB-lite"/>
    </source>
</evidence>
<feature type="region of interest" description="Disordered" evidence="1">
    <location>
        <begin position="75"/>
        <end position="99"/>
    </location>
</feature>
<feature type="region of interest" description="Disordered" evidence="1">
    <location>
        <begin position="1"/>
        <end position="55"/>
    </location>
</feature>
<dbReference type="EMBL" id="JAHMHR010000011">
    <property type="protein sequence ID" value="KAK1688565.1"/>
    <property type="molecule type" value="Genomic_DNA"/>
</dbReference>
<keyword evidence="3" id="KW-1185">Reference proteome</keyword>
<evidence type="ECO:0000313" key="3">
    <source>
        <dbReference type="Proteomes" id="UP001224890"/>
    </source>
</evidence>
<sequence>MADDLSSSEGRPLSLDENDDEETEEEEDDDDEEDDEDDDATAVDEDEYERRDGLVAARMRMADDAFRQAMARGDVDGDDMYGAEEELEASGQGQMLDEEDLLEPGEDGLLDVDDDDLGMGVDMDADLDDEIPEAEGLSGVYEHTDSEAEVSGLTSSVISSGGEEEDEDDEEEGDISFAPRAAPLRAPLSPTGDRGRGSAAGAARYRHHVPRSSMDLSGLLSADGSSMMDSSPNMRAHRR</sequence>
<feature type="compositionally biased region" description="Acidic residues" evidence="1">
    <location>
        <begin position="16"/>
        <end position="47"/>
    </location>
</feature>
<feature type="compositionally biased region" description="Acidic residues" evidence="1">
    <location>
        <begin position="162"/>
        <end position="174"/>
    </location>
</feature>
<feature type="region of interest" description="Disordered" evidence="1">
    <location>
        <begin position="105"/>
        <end position="124"/>
    </location>
</feature>
<accession>A0AAJ0ATI5</accession>
<gene>
    <name evidence="2" type="ORF">BDP55DRAFT_656344</name>
</gene>
<organism evidence="2 3">
    <name type="scientific">Colletotrichum godetiae</name>
    <dbReference type="NCBI Taxonomy" id="1209918"/>
    <lineage>
        <taxon>Eukaryota</taxon>
        <taxon>Fungi</taxon>
        <taxon>Dikarya</taxon>
        <taxon>Ascomycota</taxon>
        <taxon>Pezizomycotina</taxon>
        <taxon>Sordariomycetes</taxon>
        <taxon>Hypocreomycetidae</taxon>
        <taxon>Glomerellales</taxon>
        <taxon>Glomerellaceae</taxon>
        <taxon>Colletotrichum</taxon>
        <taxon>Colletotrichum acutatum species complex</taxon>
    </lineage>
</organism>
<evidence type="ECO:0008006" key="4">
    <source>
        <dbReference type="Google" id="ProtNLM"/>
    </source>
</evidence>
<name>A0AAJ0ATI5_9PEZI</name>
<reference evidence="2" key="1">
    <citation type="submission" date="2021-06" db="EMBL/GenBank/DDBJ databases">
        <title>Comparative genomics, transcriptomics and evolutionary studies reveal genomic signatures of adaptation to plant cell wall in hemibiotrophic fungi.</title>
        <authorList>
            <consortium name="DOE Joint Genome Institute"/>
            <person name="Baroncelli R."/>
            <person name="Diaz J.F."/>
            <person name="Benocci T."/>
            <person name="Peng M."/>
            <person name="Battaglia E."/>
            <person name="Haridas S."/>
            <person name="Andreopoulos W."/>
            <person name="Labutti K."/>
            <person name="Pangilinan J."/>
            <person name="Floch G.L."/>
            <person name="Makela M.R."/>
            <person name="Henrissat B."/>
            <person name="Grigoriev I.V."/>
            <person name="Crouch J.A."/>
            <person name="De Vries R.P."/>
            <person name="Sukno S.A."/>
            <person name="Thon M.R."/>
        </authorList>
    </citation>
    <scope>NUCLEOTIDE SEQUENCE</scope>
    <source>
        <strain evidence="2">CBS 193.32</strain>
    </source>
</reference>
<dbReference type="GeneID" id="85458897"/>
<dbReference type="RefSeq" id="XP_060432260.1">
    <property type="nucleotide sequence ID" value="XM_060574371.1"/>
</dbReference>
<feature type="compositionally biased region" description="Acidic residues" evidence="1">
    <location>
        <begin position="76"/>
        <end position="88"/>
    </location>
</feature>